<dbReference type="EMBL" id="SNSC02000004">
    <property type="protein sequence ID" value="TID25385.1"/>
    <property type="molecule type" value="Genomic_DNA"/>
</dbReference>
<protein>
    <submittedName>
        <fullName evidence="2">Uncharacterized protein</fullName>
    </submittedName>
</protein>
<comment type="caution">
    <text evidence="2">The sequence shown here is derived from an EMBL/GenBank/DDBJ whole genome shotgun (WGS) entry which is preliminary data.</text>
</comment>
<dbReference type="InterPro" id="IPR021848">
    <property type="entry name" value="HODM_asu-like"/>
</dbReference>
<feature type="region of interest" description="Disordered" evidence="1">
    <location>
        <begin position="212"/>
        <end position="231"/>
    </location>
</feature>
<accession>A0A4Z1PA64</accession>
<gene>
    <name evidence="2" type="ORF">E6O75_ATG04590</name>
</gene>
<dbReference type="Pfam" id="PF11927">
    <property type="entry name" value="HODM_asu-like"/>
    <property type="match status" value="1"/>
</dbReference>
<keyword evidence="3" id="KW-1185">Reference proteome</keyword>
<reference evidence="2 3" key="1">
    <citation type="submission" date="2019-04" db="EMBL/GenBank/DDBJ databases">
        <title>High contiguity whole genome sequence and gene annotation resource for two Venturia nashicola isolates.</title>
        <authorList>
            <person name="Prokchorchik M."/>
            <person name="Won K."/>
            <person name="Lee Y."/>
            <person name="Choi E.D."/>
            <person name="Segonzac C."/>
            <person name="Sohn K.H."/>
        </authorList>
    </citation>
    <scope>NUCLEOTIDE SEQUENCE [LARGE SCALE GENOMIC DNA]</scope>
    <source>
        <strain evidence="2 3">PRI2</strain>
    </source>
</reference>
<evidence type="ECO:0000313" key="3">
    <source>
        <dbReference type="Proteomes" id="UP000298493"/>
    </source>
</evidence>
<dbReference type="Proteomes" id="UP000298493">
    <property type="component" value="Unassembled WGS sequence"/>
</dbReference>
<evidence type="ECO:0000256" key="1">
    <source>
        <dbReference type="SAM" id="MobiDB-lite"/>
    </source>
</evidence>
<proteinExistence type="predicted"/>
<sequence length="337" mass="37888">MALQACELSDLVAVDKTYLDRIKDRRDLIATKCSEVIGFNPVAKDAVDELYTWIFSTYLPKRFPTMFSLVWPEKGPSKYLLNRITNEHISLTPSPDPVESLKTLGRHVDNEFLILLPIASPTPQISPQKILPTQSPQEPYHLHAFTLCYPSGFDTVQKLGLPLAAIHAPVPGYSSKIEKSMDRFFASLPFGKAVKRANWSVQLDDEYFHREGNHISLSPPPNSNSSEKGNMMAPATYSATPQEVAEWKREGEDVKVEACRLRCERQTLHRLEKTGALVFGFKTYLYPLQRIKEEGGGEEMAQAVEGLWRGRVSGMAVYKRGVVWGSRVCGFLRGIQS</sequence>
<dbReference type="AlphaFoldDB" id="A0A4Z1PA64"/>
<dbReference type="STRING" id="86259.A0A4Z1PA64"/>
<name>A0A4Z1PA64_9PEZI</name>
<evidence type="ECO:0000313" key="2">
    <source>
        <dbReference type="EMBL" id="TID25385.1"/>
    </source>
</evidence>
<organism evidence="2 3">
    <name type="scientific">Venturia nashicola</name>
    <dbReference type="NCBI Taxonomy" id="86259"/>
    <lineage>
        <taxon>Eukaryota</taxon>
        <taxon>Fungi</taxon>
        <taxon>Dikarya</taxon>
        <taxon>Ascomycota</taxon>
        <taxon>Pezizomycotina</taxon>
        <taxon>Dothideomycetes</taxon>
        <taxon>Pleosporomycetidae</taxon>
        <taxon>Venturiales</taxon>
        <taxon>Venturiaceae</taxon>
        <taxon>Venturia</taxon>
    </lineage>
</organism>